<keyword evidence="2" id="KW-0813">Transport</keyword>
<name>A0A016SV95_9BILA</name>
<dbReference type="AlphaFoldDB" id="A0A016SV95"/>
<feature type="coiled-coil region" evidence="10">
    <location>
        <begin position="211"/>
        <end position="238"/>
    </location>
</feature>
<dbReference type="InterPro" id="IPR005821">
    <property type="entry name" value="Ion_trans_dom"/>
</dbReference>
<dbReference type="STRING" id="53326.A0A016SV95"/>
<evidence type="ECO:0000313" key="13">
    <source>
        <dbReference type="EMBL" id="EYB94259.1"/>
    </source>
</evidence>
<proteinExistence type="predicted"/>
<dbReference type="GO" id="GO:1902495">
    <property type="term" value="C:transmembrane transporter complex"/>
    <property type="evidence" value="ECO:0007669"/>
    <property type="project" value="TreeGrafter"/>
</dbReference>
<sequence>MSLQNFSSLAYLRITRPPWLVTVKWIVISLAIVQLIKELFQFITRRLRYITFDNGIECFVYSSAIVIVVDLSPCSHHTGLRMNWQWSLAAICAFSSWMNLLLLIRKLPKFGIYVVMFFDVLKTFSRFFLIFVLFIVAFSIAFYAVLQNRVDLVLQVEASMPPYIRKLTHRSQYVTLPNEKSFWKRLCNRFGFDSSSEEEVDSENKGEQEFISEFREELRSQNAQLQMLQSNVDNMYERQVRTEAMIRAVLKKLEIDFEEIDAGGK</sequence>
<evidence type="ECO:0000256" key="3">
    <source>
        <dbReference type="ARBA" id="ARBA00022692"/>
    </source>
</evidence>
<dbReference type="EMBL" id="JARK01001509">
    <property type="protein sequence ID" value="EYB94259.1"/>
    <property type="molecule type" value="Genomic_DNA"/>
</dbReference>
<keyword evidence="14" id="KW-1185">Reference proteome</keyword>
<keyword evidence="8 11" id="KW-0472">Membrane</keyword>
<evidence type="ECO:0000256" key="5">
    <source>
        <dbReference type="ARBA" id="ARBA00022989"/>
    </source>
</evidence>
<evidence type="ECO:0000313" key="14">
    <source>
        <dbReference type="Proteomes" id="UP000024635"/>
    </source>
</evidence>
<feature type="transmembrane region" description="Helical" evidence="11">
    <location>
        <begin position="124"/>
        <end position="146"/>
    </location>
</feature>
<evidence type="ECO:0000256" key="7">
    <source>
        <dbReference type="ARBA" id="ARBA00023065"/>
    </source>
</evidence>
<organism evidence="13 14">
    <name type="scientific">Ancylostoma ceylanicum</name>
    <dbReference type="NCBI Taxonomy" id="53326"/>
    <lineage>
        <taxon>Eukaryota</taxon>
        <taxon>Metazoa</taxon>
        <taxon>Ecdysozoa</taxon>
        <taxon>Nematoda</taxon>
        <taxon>Chromadorea</taxon>
        <taxon>Rhabditida</taxon>
        <taxon>Rhabditina</taxon>
        <taxon>Rhabditomorpha</taxon>
        <taxon>Strongyloidea</taxon>
        <taxon>Ancylostomatidae</taxon>
        <taxon>Ancylostomatinae</taxon>
        <taxon>Ancylostoma</taxon>
    </lineage>
</organism>
<dbReference type="Proteomes" id="UP000024635">
    <property type="component" value="Unassembled WGS sequence"/>
</dbReference>
<keyword evidence="6" id="KW-0040">ANK repeat</keyword>
<evidence type="ECO:0000256" key="11">
    <source>
        <dbReference type="SAM" id="Phobius"/>
    </source>
</evidence>
<keyword evidence="3 11" id="KW-0812">Transmembrane</keyword>
<evidence type="ECO:0000256" key="6">
    <source>
        <dbReference type="ARBA" id="ARBA00023043"/>
    </source>
</evidence>
<feature type="transmembrane region" description="Helical" evidence="11">
    <location>
        <begin position="84"/>
        <end position="104"/>
    </location>
</feature>
<protein>
    <recommendedName>
        <fullName evidence="12">Ion transport domain-containing protein</fullName>
    </recommendedName>
</protein>
<evidence type="ECO:0000256" key="4">
    <source>
        <dbReference type="ARBA" id="ARBA00022737"/>
    </source>
</evidence>
<feature type="domain" description="Ion transport" evidence="12">
    <location>
        <begin position="18"/>
        <end position="151"/>
    </location>
</feature>
<accession>A0A016SV95</accession>
<dbReference type="OrthoDB" id="1661883at2759"/>
<feature type="transmembrane region" description="Helical" evidence="11">
    <location>
        <begin position="20"/>
        <end position="40"/>
    </location>
</feature>
<keyword evidence="5 11" id="KW-1133">Transmembrane helix</keyword>
<comment type="caution">
    <text evidence="13">The sequence shown here is derived from an EMBL/GenBank/DDBJ whole genome shotgun (WGS) entry which is preliminary data.</text>
</comment>
<evidence type="ECO:0000256" key="1">
    <source>
        <dbReference type="ARBA" id="ARBA00004141"/>
    </source>
</evidence>
<dbReference type="GO" id="GO:0005216">
    <property type="term" value="F:monoatomic ion channel activity"/>
    <property type="evidence" value="ECO:0007669"/>
    <property type="project" value="InterPro"/>
</dbReference>
<dbReference type="InterPro" id="IPR052076">
    <property type="entry name" value="TRP_cation_channel"/>
</dbReference>
<dbReference type="Pfam" id="PF00520">
    <property type="entry name" value="Ion_trans"/>
    <property type="match status" value="1"/>
</dbReference>
<evidence type="ECO:0000256" key="2">
    <source>
        <dbReference type="ARBA" id="ARBA00022448"/>
    </source>
</evidence>
<evidence type="ECO:0000259" key="12">
    <source>
        <dbReference type="Pfam" id="PF00520"/>
    </source>
</evidence>
<keyword evidence="4" id="KW-0677">Repeat</keyword>
<dbReference type="PANTHER" id="PTHR47143">
    <property type="entry name" value="TRANSIENT RECEPTOR POTENTIAL CATION CHANNEL PROTEIN PAINLESS"/>
    <property type="match status" value="1"/>
</dbReference>
<keyword evidence="9" id="KW-0407">Ion channel</keyword>
<keyword evidence="7" id="KW-0406">Ion transport</keyword>
<dbReference type="PANTHER" id="PTHR47143:SF3">
    <property type="entry name" value="PWWP DOMAIN-CONTAINING PROTEIN"/>
    <property type="match status" value="1"/>
</dbReference>
<evidence type="ECO:0000256" key="9">
    <source>
        <dbReference type="ARBA" id="ARBA00023303"/>
    </source>
</evidence>
<keyword evidence="10" id="KW-0175">Coiled coil</keyword>
<gene>
    <name evidence="13" type="primary">Acey_s0173.g388</name>
    <name evidence="13" type="ORF">Y032_0173g388</name>
</gene>
<feature type="transmembrane region" description="Helical" evidence="11">
    <location>
        <begin position="52"/>
        <end position="72"/>
    </location>
</feature>
<evidence type="ECO:0000256" key="8">
    <source>
        <dbReference type="ARBA" id="ARBA00023136"/>
    </source>
</evidence>
<reference evidence="14" key="1">
    <citation type="journal article" date="2015" name="Nat. Genet.">
        <title>The genome and transcriptome of the zoonotic hookworm Ancylostoma ceylanicum identify infection-specific gene families.</title>
        <authorList>
            <person name="Schwarz E.M."/>
            <person name="Hu Y."/>
            <person name="Antoshechkin I."/>
            <person name="Miller M.M."/>
            <person name="Sternberg P.W."/>
            <person name="Aroian R.V."/>
        </authorList>
    </citation>
    <scope>NUCLEOTIDE SEQUENCE</scope>
    <source>
        <strain evidence="14">HY135</strain>
    </source>
</reference>
<comment type="subcellular location">
    <subcellularLocation>
        <location evidence="1">Membrane</location>
        <topology evidence="1">Multi-pass membrane protein</topology>
    </subcellularLocation>
</comment>
<evidence type="ECO:0000256" key="10">
    <source>
        <dbReference type="SAM" id="Coils"/>
    </source>
</evidence>